<feature type="transmembrane region" description="Helical" evidence="1">
    <location>
        <begin position="45"/>
        <end position="68"/>
    </location>
</feature>
<gene>
    <name evidence="2" type="ORF">DVH24_000239</name>
</gene>
<keyword evidence="1" id="KW-0812">Transmembrane</keyword>
<organism evidence="2 3">
    <name type="scientific">Malus domestica</name>
    <name type="common">Apple</name>
    <name type="synonym">Pyrus malus</name>
    <dbReference type="NCBI Taxonomy" id="3750"/>
    <lineage>
        <taxon>Eukaryota</taxon>
        <taxon>Viridiplantae</taxon>
        <taxon>Streptophyta</taxon>
        <taxon>Embryophyta</taxon>
        <taxon>Tracheophyta</taxon>
        <taxon>Spermatophyta</taxon>
        <taxon>Magnoliopsida</taxon>
        <taxon>eudicotyledons</taxon>
        <taxon>Gunneridae</taxon>
        <taxon>Pentapetalae</taxon>
        <taxon>rosids</taxon>
        <taxon>fabids</taxon>
        <taxon>Rosales</taxon>
        <taxon>Rosaceae</taxon>
        <taxon>Amygdaloideae</taxon>
        <taxon>Maleae</taxon>
        <taxon>Malus</taxon>
    </lineage>
</organism>
<sequence length="90" mass="10486">MHPLFSFSFSSTWVWPYSVSLSIRFASILFLHIQRLYRNLGVHTTTFRLCVGLGTVVSNSTYFLPGFLPLMVDDRFWPGKRVLNRSNHFT</sequence>
<keyword evidence="1" id="KW-0472">Membrane</keyword>
<accession>A0A498IZD7</accession>
<evidence type="ECO:0000256" key="1">
    <source>
        <dbReference type="SAM" id="Phobius"/>
    </source>
</evidence>
<comment type="caution">
    <text evidence="2">The sequence shown here is derived from an EMBL/GenBank/DDBJ whole genome shotgun (WGS) entry which is preliminary data.</text>
</comment>
<dbReference type="Proteomes" id="UP000290289">
    <property type="component" value="Chromosome 9"/>
</dbReference>
<keyword evidence="3" id="KW-1185">Reference proteome</keyword>
<feature type="transmembrane region" description="Helical" evidence="1">
    <location>
        <begin position="12"/>
        <end position="33"/>
    </location>
</feature>
<protein>
    <submittedName>
        <fullName evidence="2">Uncharacterized protein</fullName>
    </submittedName>
</protein>
<evidence type="ECO:0000313" key="2">
    <source>
        <dbReference type="EMBL" id="RXH88640.1"/>
    </source>
</evidence>
<keyword evidence="1" id="KW-1133">Transmembrane helix</keyword>
<dbReference type="AlphaFoldDB" id="A0A498IZD7"/>
<dbReference type="EMBL" id="RDQH01000335">
    <property type="protein sequence ID" value="RXH88640.1"/>
    <property type="molecule type" value="Genomic_DNA"/>
</dbReference>
<name>A0A498IZD7_MALDO</name>
<proteinExistence type="predicted"/>
<evidence type="ECO:0000313" key="3">
    <source>
        <dbReference type="Proteomes" id="UP000290289"/>
    </source>
</evidence>
<reference evidence="2 3" key="1">
    <citation type="submission" date="2018-10" db="EMBL/GenBank/DDBJ databases">
        <title>A high-quality apple genome assembly.</title>
        <authorList>
            <person name="Hu J."/>
        </authorList>
    </citation>
    <scope>NUCLEOTIDE SEQUENCE [LARGE SCALE GENOMIC DNA]</scope>
    <source>
        <strain evidence="3">cv. HFTH1</strain>
        <tissue evidence="2">Young leaf</tissue>
    </source>
</reference>